<proteinExistence type="predicted"/>
<feature type="transmembrane region" description="Helical" evidence="1">
    <location>
        <begin position="35"/>
        <end position="53"/>
    </location>
</feature>
<keyword evidence="1" id="KW-1133">Transmembrane helix</keyword>
<dbReference type="EMBL" id="JAWJAY010000004">
    <property type="protein sequence ID" value="MDV2886592.1"/>
    <property type="molecule type" value="Genomic_DNA"/>
</dbReference>
<keyword evidence="1" id="KW-0472">Membrane</keyword>
<feature type="domain" description="DUF1468" evidence="2">
    <location>
        <begin position="10"/>
        <end position="141"/>
    </location>
</feature>
<evidence type="ECO:0000256" key="1">
    <source>
        <dbReference type="SAM" id="Phobius"/>
    </source>
</evidence>
<evidence type="ECO:0000313" key="4">
    <source>
        <dbReference type="Proteomes" id="UP001285636"/>
    </source>
</evidence>
<dbReference type="AlphaFoldDB" id="A0AAJ2U4E6"/>
<accession>A0AAJ2U4E6</accession>
<reference evidence="3" key="1">
    <citation type="submission" date="2023-10" db="EMBL/GenBank/DDBJ databases">
        <title>Screening of Alkalihalophilus pseudofirmusBZ-TG-HK211 and Its Alleviation of Salt Stress on Rapeseed Growth.</title>
        <authorList>
            <person name="Zhao B."/>
            <person name="Guo T."/>
        </authorList>
    </citation>
    <scope>NUCLEOTIDE SEQUENCE</scope>
    <source>
        <strain evidence="3">BZ-TG-HK211</strain>
    </source>
</reference>
<feature type="transmembrane region" description="Helical" evidence="1">
    <location>
        <begin position="79"/>
        <end position="109"/>
    </location>
</feature>
<evidence type="ECO:0000259" key="2">
    <source>
        <dbReference type="Pfam" id="PF07331"/>
    </source>
</evidence>
<dbReference type="Proteomes" id="UP001285636">
    <property type="component" value="Unassembled WGS sequence"/>
</dbReference>
<comment type="caution">
    <text evidence="3">The sequence shown here is derived from an EMBL/GenBank/DDBJ whole genome shotgun (WGS) entry which is preliminary data.</text>
</comment>
<feature type="transmembrane region" description="Helical" evidence="1">
    <location>
        <begin position="115"/>
        <end position="140"/>
    </location>
</feature>
<dbReference type="Pfam" id="PF07331">
    <property type="entry name" value="TctB"/>
    <property type="match status" value="1"/>
</dbReference>
<sequence length="147" mass="16948">MSRLLASTLFSFFLFVFFVLFALEAATFSRLAQFFPYYISITGAVLSFIYTTIQMRELIKQRESKEELMTLKIKRPLKYLVWLIGYVVLVYIAGIIVASVLFLAAFLYVESRFSVIKTVMSISVVVTGLMLFSNFMNLYWPNNLLGL</sequence>
<keyword evidence="1" id="KW-0812">Transmembrane</keyword>
<gene>
    <name evidence="3" type="ORF">RYX45_15480</name>
</gene>
<organism evidence="3 4">
    <name type="scientific">Alkalihalophilus pseudofirmus</name>
    <name type="common">Bacillus pseudofirmus</name>
    <dbReference type="NCBI Taxonomy" id="79885"/>
    <lineage>
        <taxon>Bacteria</taxon>
        <taxon>Bacillati</taxon>
        <taxon>Bacillota</taxon>
        <taxon>Bacilli</taxon>
        <taxon>Bacillales</taxon>
        <taxon>Bacillaceae</taxon>
        <taxon>Alkalihalophilus</taxon>
    </lineage>
</organism>
<name>A0AAJ2U4E6_ALKPS</name>
<dbReference type="InterPro" id="IPR009936">
    <property type="entry name" value="DUF1468"/>
</dbReference>
<dbReference type="RefSeq" id="WP_323467280.1">
    <property type="nucleotide sequence ID" value="NZ_CP144224.1"/>
</dbReference>
<evidence type="ECO:0000313" key="3">
    <source>
        <dbReference type="EMBL" id="MDV2886592.1"/>
    </source>
</evidence>
<protein>
    <submittedName>
        <fullName evidence="3">Tripartite tricarboxylate transporter TctB family protein</fullName>
    </submittedName>
</protein>